<dbReference type="EMBL" id="CP119311">
    <property type="protein sequence ID" value="WEK34335.1"/>
    <property type="molecule type" value="Genomic_DNA"/>
</dbReference>
<keyword evidence="4 6" id="KW-0560">Oxidoreductase</keyword>
<proteinExistence type="inferred from homology"/>
<feature type="binding site" evidence="5">
    <location>
        <position position="74"/>
    </location>
    <ligand>
        <name>Mn(2+)</name>
        <dbReference type="ChEBI" id="CHEBI:29035"/>
    </ligand>
</feature>
<evidence type="ECO:0000256" key="6">
    <source>
        <dbReference type="RuleBase" id="RU000414"/>
    </source>
</evidence>
<name>A0AAJ5WTS8_9BACT</name>
<evidence type="ECO:0000259" key="8">
    <source>
        <dbReference type="Pfam" id="PF02777"/>
    </source>
</evidence>
<dbReference type="Pfam" id="PF02777">
    <property type="entry name" value="Sod_Fe_C"/>
    <property type="match status" value="1"/>
</dbReference>
<dbReference type="InterPro" id="IPR036314">
    <property type="entry name" value="SOD_C_sf"/>
</dbReference>
<dbReference type="GO" id="GO:0046872">
    <property type="term" value="F:metal ion binding"/>
    <property type="evidence" value="ECO:0007669"/>
    <property type="project" value="UniProtKB-KW"/>
</dbReference>
<sequence length="254" mass="28367">MKKNSVNRRQFISTTAKAGITVGMSLSAIEIFAKGCDNAPDNTNLENTPYEQTPLGYAYNALEPVIDAQTMEIHYTKHAAAYAKALGEATAAENVDKTKTSVEQLLGNISKYSTKMRNNAGGHYNHELFWKLLSPATQGNKPSDKLMAAINKDFTSFDNFKTQFADAGKSRFGSGWAWLVAGNDKKLSITSTPNQDNPLMDVKEVEVKGLPLLGLDVWEHAYYLKYQNKRPDYITAFWDVINWGLVEKRWASIK</sequence>
<feature type="domain" description="Manganese/iron superoxide dismutase N-terminal" evidence="7">
    <location>
        <begin position="50"/>
        <end position="134"/>
    </location>
</feature>
<accession>A0AAJ5WTS8</accession>
<dbReference type="AlphaFoldDB" id="A0AAJ5WTS8"/>
<dbReference type="GO" id="GO:0004784">
    <property type="term" value="F:superoxide dismutase activity"/>
    <property type="evidence" value="ECO:0007669"/>
    <property type="project" value="UniProtKB-EC"/>
</dbReference>
<dbReference type="GO" id="GO:0005737">
    <property type="term" value="C:cytoplasm"/>
    <property type="evidence" value="ECO:0007669"/>
    <property type="project" value="TreeGrafter"/>
</dbReference>
<evidence type="ECO:0000259" key="7">
    <source>
        <dbReference type="Pfam" id="PF00081"/>
    </source>
</evidence>
<evidence type="ECO:0000313" key="9">
    <source>
        <dbReference type="EMBL" id="WEK34335.1"/>
    </source>
</evidence>
<keyword evidence="3 5" id="KW-0479">Metal-binding</keyword>
<dbReference type="InterPro" id="IPR019832">
    <property type="entry name" value="Mn/Fe_SOD_C"/>
</dbReference>
<evidence type="ECO:0000256" key="4">
    <source>
        <dbReference type="ARBA" id="ARBA00023002"/>
    </source>
</evidence>
<dbReference type="Gene3D" id="1.10.287.990">
    <property type="entry name" value="Fe,Mn superoxide dismutase (SOD) domain"/>
    <property type="match status" value="1"/>
</dbReference>
<protein>
    <recommendedName>
        <fullName evidence="2 6">Superoxide dismutase</fullName>
        <ecNumber evidence="2 6">1.15.1.1</ecNumber>
    </recommendedName>
</protein>
<evidence type="ECO:0000256" key="3">
    <source>
        <dbReference type="ARBA" id="ARBA00022723"/>
    </source>
</evidence>
<dbReference type="InterPro" id="IPR019831">
    <property type="entry name" value="Mn/Fe_SOD_N"/>
</dbReference>
<dbReference type="InterPro" id="IPR001189">
    <property type="entry name" value="Mn/Fe_SOD"/>
</dbReference>
<gene>
    <name evidence="9" type="ORF">P0Y53_17760</name>
</gene>
<dbReference type="EC" id="1.15.1.1" evidence="2 6"/>
<evidence type="ECO:0000313" key="10">
    <source>
        <dbReference type="Proteomes" id="UP001220610"/>
    </source>
</evidence>
<feature type="domain" description="Manganese/iron superoxide dismutase C-terminal" evidence="8">
    <location>
        <begin position="142"/>
        <end position="249"/>
    </location>
</feature>
<feature type="binding site" evidence="5">
    <location>
        <position position="126"/>
    </location>
    <ligand>
        <name>Mn(2+)</name>
        <dbReference type="ChEBI" id="CHEBI:29035"/>
    </ligand>
</feature>
<evidence type="ECO:0000256" key="5">
    <source>
        <dbReference type="PIRSR" id="PIRSR000349-1"/>
    </source>
</evidence>
<dbReference type="SUPFAM" id="SSF46609">
    <property type="entry name" value="Fe,Mn superoxide dismutase (SOD), N-terminal domain"/>
    <property type="match status" value="1"/>
</dbReference>
<dbReference type="InterPro" id="IPR019833">
    <property type="entry name" value="Mn/Fe_SOD_BS"/>
</dbReference>
<feature type="binding site" evidence="5">
    <location>
        <position position="216"/>
    </location>
    <ligand>
        <name>Mn(2+)</name>
        <dbReference type="ChEBI" id="CHEBI:29035"/>
    </ligand>
</feature>
<dbReference type="PIRSF" id="PIRSF000349">
    <property type="entry name" value="SODismutase"/>
    <property type="match status" value="1"/>
</dbReference>
<reference evidence="9" key="1">
    <citation type="submission" date="2023-03" db="EMBL/GenBank/DDBJ databases">
        <title>Andean soil-derived lignocellulolytic bacterial consortium as a source of novel taxa and putative plastic-active enzymes.</title>
        <authorList>
            <person name="Diaz-Garcia L."/>
            <person name="Chuvochina M."/>
            <person name="Feuerriegel G."/>
            <person name="Bunk B."/>
            <person name="Sproer C."/>
            <person name="Streit W.R."/>
            <person name="Rodriguez L.M."/>
            <person name="Overmann J."/>
            <person name="Jimenez D.J."/>
        </authorList>
    </citation>
    <scope>NUCLEOTIDE SEQUENCE</scope>
    <source>
        <strain evidence="9">MAG 7</strain>
    </source>
</reference>
<organism evidence="9 10">
    <name type="scientific">Candidatus Pseudobacter hemicellulosilyticus</name>
    <dbReference type="NCBI Taxonomy" id="3121375"/>
    <lineage>
        <taxon>Bacteria</taxon>
        <taxon>Pseudomonadati</taxon>
        <taxon>Bacteroidota</taxon>
        <taxon>Chitinophagia</taxon>
        <taxon>Chitinophagales</taxon>
        <taxon>Chitinophagaceae</taxon>
        <taxon>Pseudobacter</taxon>
    </lineage>
</organism>
<dbReference type="InterPro" id="IPR036324">
    <property type="entry name" value="Mn/Fe_SOD_N_sf"/>
</dbReference>
<evidence type="ECO:0000256" key="2">
    <source>
        <dbReference type="ARBA" id="ARBA00012682"/>
    </source>
</evidence>
<dbReference type="FunFam" id="3.55.40.20:FF:000001">
    <property type="entry name" value="Superoxide dismutase"/>
    <property type="match status" value="1"/>
</dbReference>
<evidence type="ECO:0000256" key="1">
    <source>
        <dbReference type="ARBA" id="ARBA00008714"/>
    </source>
</evidence>
<comment type="catalytic activity">
    <reaction evidence="6">
        <text>2 superoxide + 2 H(+) = H2O2 + O2</text>
        <dbReference type="Rhea" id="RHEA:20696"/>
        <dbReference type="ChEBI" id="CHEBI:15378"/>
        <dbReference type="ChEBI" id="CHEBI:15379"/>
        <dbReference type="ChEBI" id="CHEBI:16240"/>
        <dbReference type="ChEBI" id="CHEBI:18421"/>
        <dbReference type="EC" id="1.15.1.1"/>
    </reaction>
</comment>
<dbReference type="SUPFAM" id="SSF54719">
    <property type="entry name" value="Fe,Mn superoxide dismutase (SOD), C-terminal domain"/>
    <property type="match status" value="1"/>
</dbReference>
<comment type="similarity">
    <text evidence="1 6">Belongs to the iron/manganese superoxide dismutase family.</text>
</comment>
<dbReference type="PANTHER" id="PTHR43595:SF2">
    <property type="entry name" value="SMALL RIBOSOMAL SUBUNIT PROTEIN MS42"/>
    <property type="match status" value="1"/>
</dbReference>
<dbReference type="Proteomes" id="UP001220610">
    <property type="component" value="Chromosome"/>
</dbReference>
<feature type="binding site" evidence="5">
    <location>
        <position position="220"/>
    </location>
    <ligand>
        <name>Mn(2+)</name>
        <dbReference type="ChEBI" id="CHEBI:29035"/>
    </ligand>
</feature>
<dbReference type="PANTHER" id="PTHR43595">
    <property type="entry name" value="37S RIBOSOMAL PROTEIN S26, MITOCHONDRIAL"/>
    <property type="match status" value="1"/>
</dbReference>
<comment type="function">
    <text evidence="6">Destroys radicals which are normally produced within the cells and which are toxic to biological systems.</text>
</comment>
<dbReference type="Pfam" id="PF00081">
    <property type="entry name" value="Sod_Fe_N"/>
    <property type="match status" value="1"/>
</dbReference>
<dbReference type="PROSITE" id="PS00088">
    <property type="entry name" value="SOD_MN"/>
    <property type="match status" value="1"/>
</dbReference>
<dbReference type="PRINTS" id="PR01703">
    <property type="entry name" value="MNSODISMTASE"/>
</dbReference>
<dbReference type="Gene3D" id="3.55.40.20">
    <property type="entry name" value="Iron/manganese superoxide dismutase, C-terminal domain"/>
    <property type="match status" value="1"/>
</dbReference>